<dbReference type="Proteomes" id="UP000070501">
    <property type="component" value="Unassembled WGS sequence"/>
</dbReference>
<organism evidence="2 3">
    <name type="scientific">Microdochium bolleyi</name>
    <dbReference type="NCBI Taxonomy" id="196109"/>
    <lineage>
        <taxon>Eukaryota</taxon>
        <taxon>Fungi</taxon>
        <taxon>Dikarya</taxon>
        <taxon>Ascomycota</taxon>
        <taxon>Pezizomycotina</taxon>
        <taxon>Sordariomycetes</taxon>
        <taxon>Xylariomycetidae</taxon>
        <taxon>Xylariales</taxon>
        <taxon>Microdochiaceae</taxon>
        <taxon>Microdochium</taxon>
    </lineage>
</organism>
<protein>
    <recommendedName>
        <fullName evidence="4">Protein NO VEIN C-terminal domain-containing protein</fullName>
    </recommendedName>
</protein>
<accession>A0A136ISK3</accession>
<proteinExistence type="predicted"/>
<feature type="region of interest" description="Disordered" evidence="1">
    <location>
        <begin position="1012"/>
        <end position="1037"/>
    </location>
</feature>
<evidence type="ECO:0000313" key="2">
    <source>
        <dbReference type="EMBL" id="KXJ87885.1"/>
    </source>
</evidence>
<dbReference type="PANTHER" id="PTHR32387">
    <property type="entry name" value="WU:FJ29H11"/>
    <property type="match status" value="1"/>
</dbReference>
<evidence type="ECO:0008006" key="4">
    <source>
        <dbReference type="Google" id="ProtNLM"/>
    </source>
</evidence>
<reference evidence="3" key="1">
    <citation type="submission" date="2016-02" db="EMBL/GenBank/DDBJ databases">
        <title>Draft genome sequence of Microdochium bolleyi, a fungal endophyte of beachgrass.</title>
        <authorList>
            <consortium name="DOE Joint Genome Institute"/>
            <person name="David A.S."/>
            <person name="May G."/>
            <person name="Haridas S."/>
            <person name="Lim J."/>
            <person name="Wang M."/>
            <person name="Labutti K."/>
            <person name="Lipzen A."/>
            <person name="Barry K."/>
            <person name="Grigoriev I.V."/>
        </authorList>
    </citation>
    <scope>NUCLEOTIDE SEQUENCE [LARGE SCALE GENOMIC DNA]</scope>
    <source>
        <strain evidence="3">J235TASD1</strain>
    </source>
</reference>
<dbReference type="Gene3D" id="3.30.565.10">
    <property type="entry name" value="Histidine kinase-like ATPase, C-terminal domain"/>
    <property type="match status" value="1"/>
</dbReference>
<evidence type="ECO:0000256" key="1">
    <source>
        <dbReference type="SAM" id="MobiDB-lite"/>
    </source>
</evidence>
<name>A0A136ISK3_9PEZI</name>
<feature type="compositionally biased region" description="Basic and acidic residues" evidence="1">
    <location>
        <begin position="1022"/>
        <end position="1037"/>
    </location>
</feature>
<dbReference type="PANTHER" id="PTHR32387:SF0">
    <property type="entry name" value="PROTEIN NO VEIN"/>
    <property type="match status" value="1"/>
</dbReference>
<dbReference type="OrthoDB" id="1262810at2759"/>
<dbReference type="NCBIfam" id="NF047352">
    <property type="entry name" value="P_loop_sacsin"/>
    <property type="match status" value="1"/>
</dbReference>
<dbReference type="SUPFAM" id="SSF55874">
    <property type="entry name" value="ATPase domain of HSP90 chaperone/DNA topoisomerase II/histidine kinase"/>
    <property type="match status" value="1"/>
</dbReference>
<sequence length="1563" mass="175779">MTRAPLNEADAHILRIRADKGLDGSSIPQGIIDDLQAATKVLSDQLYAKSTRFILELIQNADDNEYSPDAVPSLEFIFTGSHLRVDCNETGFTPKNVESICSIGRSSKAGCAGYVGEKGIGFKSVFRAADVVWIASRDYEFKFDKSARLGMIAPILEKFPVARREGWTSLYLQLSDNYDQAQLVKELKGLSPNLLMFLQRLRTIKITTDGGGSGWSLRKSAAAAVTPAKWQTVLSKSAARVVGEDQVIRLTQNETFNDYIVRYFDVAKMPKEEKRPDIGTSRLTLAFPVDGDGVPTCEESQSLYAFLPIRDYGFSFLIQGDFLLSASREEIDDLLPWNKALRKNIVNAFIDAVHHFNKGPLRYTWPRYLPGDARPRDFFQKTRTEFIERLSREAILEAWNGSLGKPNAITYVPIKFRDGFKGPPLTLAPSREGEYLAPKYLEGDLEHLKRLTVLEMDEGLFLADLRVVIVRRGSTFGEMPHQWHEKLAGVLNGFSAEAVAKLKDMPIIQLRDKTWVSAEKENLFFPPQGQEKAVVPGGLDVSVVDHDVATPGQARTQLYQSLGVKHFDPAAIKDVIAFLHQPWNQQRLRQVSRDDLVAHLRFLYDNQWRNRSDQKFWVMSERNQLVQSNGLYLASDHEHSAARYFTGADRARFAFIHAAYGGSSSGAGDKGDQDDWTQWLEENAGICRIPKLTKVLLVVPAVGQKPAAFMMSDEFAHLMRSQPSAVVLRLLCDCWADHYRQWLDVEDQSALTMLMSQANEKMIKDDKKRLSAHISEMSVMTRSGQSVQLSKTFLPLPELVEEADGLLLPFVDVPEPEHPRWRVLAEFGVKQDNNVDFHVACLEEIRLSGKQLQKVAYFLEQIQARTKDDEAFVKAYFSEKGKERIFVPTLPSYSEKPSEPSASPAAIADAGSWYNLEHCLWRGPRSLRIHACLGDVYPALTRLFTDTLSIGDVSMTDLMTEASHFSTEDDIGYITDTLRQIDKFLERDEVFVLQLETFSTTSMWPVFDPAKNKDKKGKKKKVESSKESNEKEDAALDDDSRSVGRFNSLRTGKAAEEWFIADRAFLAECFAPYVTLLALSPDHVAKIGRVIKAFRLEDRLLSRVVKSEAETVGTVELHKEHTSDIQDKYEFIARLVPVSSLEKEKTLHILRTLQNIEVYTAERVIEKYSLTYKSRKLQGHAADGNVVLKVSEDTLQIYLRTGYLESERNPDELVDKLAQFCGISELREGSYMLHMVLTEHSHEKIASKLLQHGVPLCVPAMEDLMREETWLTAPVVRKRLPKVGASAEPKGKEKEGAVLVVSDSSRPVDEPRRFNFVKDVLSGSEGGLEKGKFRISAIFRNRWFGRKPSPASSVAVGEPAVQQVVSQATDIDHLGQAEFSRYLGKAMSHIYNEKYHWTHAEHRKIAGHAPLSAAVQSRVKADFTIFSSHGCELLQQTKYADHFDRHAWQTHRAPAWHFVVKTTAGGLEENFVLSATEYNMFCDFALIHTVGADIPVKDPGANVAVLARVYDVATGCPKVAIWVDPWRLCYSRDGALPLRALGDFSGRTVLPASTGDRKDGDRK</sequence>
<gene>
    <name evidence="2" type="ORF">Micbo1qcDRAFT_215118</name>
</gene>
<dbReference type="InParanoid" id="A0A136ISK3"/>
<keyword evidence="3" id="KW-1185">Reference proteome</keyword>
<dbReference type="EMBL" id="KQ964260">
    <property type="protein sequence ID" value="KXJ87885.1"/>
    <property type="molecule type" value="Genomic_DNA"/>
</dbReference>
<dbReference type="STRING" id="196109.A0A136ISK3"/>
<dbReference type="InterPro" id="IPR036890">
    <property type="entry name" value="HATPase_C_sf"/>
</dbReference>
<evidence type="ECO:0000313" key="3">
    <source>
        <dbReference type="Proteomes" id="UP000070501"/>
    </source>
</evidence>
<dbReference type="InterPro" id="IPR052957">
    <property type="entry name" value="Auxin_embryo_med"/>
</dbReference>